<dbReference type="Pfam" id="PF04860">
    <property type="entry name" value="Phage_portal"/>
    <property type="match status" value="1"/>
</dbReference>
<name>A0A9Q5X2S0_BACTU</name>
<evidence type="ECO:0000256" key="1">
    <source>
        <dbReference type="SAM" id="MobiDB-lite"/>
    </source>
</evidence>
<protein>
    <submittedName>
        <fullName evidence="2">Phage portal protein</fullName>
    </submittedName>
</protein>
<evidence type="ECO:0000313" key="3">
    <source>
        <dbReference type="Proteomes" id="UP000194733"/>
    </source>
</evidence>
<dbReference type="InterPro" id="IPR006427">
    <property type="entry name" value="Portal_HK97"/>
</dbReference>
<dbReference type="Proteomes" id="UP000194733">
    <property type="component" value="Unassembled WGS sequence"/>
</dbReference>
<feature type="region of interest" description="Disordered" evidence="1">
    <location>
        <begin position="421"/>
        <end position="444"/>
    </location>
</feature>
<dbReference type="EMBL" id="NFCY01000031">
    <property type="protein sequence ID" value="OTX42273.1"/>
    <property type="molecule type" value="Genomic_DNA"/>
</dbReference>
<organism evidence="2 3">
    <name type="scientific">Bacillus thuringiensis serovar sooncheon</name>
    <dbReference type="NCBI Taxonomy" id="180891"/>
    <lineage>
        <taxon>Bacteria</taxon>
        <taxon>Bacillati</taxon>
        <taxon>Bacillota</taxon>
        <taxon>Bacilli</taxon>
        <taxon>Bacillales</taxon>
        <taxon>Bacillaceae</taxon>
        <taxon>Bacillus</taxon>
        <taxon>Bacillus cereus group</taxon>
    </lineage>
</organism>
<proteinExistence type="predicted"/>
<accession>A0A9Q5X2S0</accession>
<gene>
    <name evidence="2" type="ORF">BK724_26145</name>
</gene>
<comment type="caution">
    <text evidence="2">The sequence shown here is derived from an EMBL/GenBank/DDBJ whole genome shotgun (WGS) entry which is preliminary data.</text>
</comment>
<dbReference type="InterPro" id="IPR006944">
    <property type="entry name" value="Phage/GTA_portal"/>
</dbReference>
<dbReference type="AlphaFoldDB" id="A0A9Q5X2S0"/>
<evidence type="ECO:0000313" key="2">
    <source>
        <dbReference type="EMBL" id="OTX42273.1"/>
    </source>
</evidence>
<dbReference type="NCBIfam" id="TIGR01537">
    <property type="entry name" value="portal_HK97"/>
    <property type="match status" value="1"/>
</dbReference>
<sequence length="444" mass="50285">MLRLFLFYMKGIETMGLLNLFEKRSTEEKTTIGGVEITPNSSFGGMVVNEKTVTQIPTAEACLNLTVKTVSGLPINLHKENADGSIEKVLEDKRVFLLNDENETFMKGLVKDYLLYGQAFLYKRYDVKTVLGEPMKSLKELNYLSAKDMQITKLYNDGIKHTHAEYQLTTFTGQHVGANERKIFHPDELLRVINNPINDFEGEGLLKHGDKLFKQALAEIEYTNGIYDRGALPLGILKTTARLSQDAINRLRESWKKLYSGVKNSAKTVILEEGMSFDKISLNPNEIQMNETMSRTDSKICTLFGVPESLISTKANKYNTVGQNSLHFLKHTIAPILVDIEKVLNKELLTEKEKLQGYYFRFDTSELLRATEKERTESIALGLEKGLLTINEARAKLDLPKIDDDVFMWGLNHVLYNPKTKEMKVPNTDGGTSNQEKGNDVTHE</sequence>
<reference evidence="2 3" key="1">
    <citation type="submission" date="2016-10" db="EMBL/GenBank/DDBJ databases">
        <title>Comparative genomics of Bacillus thuringiensis reveals a path to pathogens against multiple invertebrate hosts.</title>
        <authorList>
            <person name="Zheng J."/>
            <person name="Gao Q."/>
            <person name="Liu H."/>
            <person name="Peng D."/>
            <person name="Ruan L."/>
            <person name="Sun M."/>
        </authorList>
    </citation>
    <scope>NUCLEOTIDE SEQUENCE [LARGE SCALE GENOMIC DNA]</scope>
    <source>
        <strain evidence="2">BGSC 4BB1</strain>
    </source>
</reference>